<dbReference type="KEGG" id="sedi:EBB79_03640"/>
<organism evidence="1 2">
    <name type="scientific">Parasedimentitalea marina</name>
    <dbReference type="NCBI Taxonomy" id="2483033"/>
    <lineage>
        <taxon>Bacteria</taxon>
        <taxon>Pseudomonadati</taxon>
        <taxon>Pseudomonadota</taxon>
        <taxon>Alphaproteobacteria</taxon>
        <taxon>Rhodobacterales</taxon>
        <taxon>Paracoccaceae</taxon>
        <taxon>Parasedimentitalea</taxon>
    </lineage>
</organism>
<proteinExistence type="predicted"/>
<keyword evidence="2" id="KW-1185">Reference proteome</keyword>
<dbReference type="RefSeq" id="WP_127747619.1">
    <property type="nucleotide sequence ID" value="NZ_CP033219.1"/>
</dbReference>
<name>A0A3T0MZA5_9RHOB</name>
<dbReference type="EMBL" id="CP033219">
    <property type="protein sequence ID" value="AZV77072.1"/>
    <property type="molecule type" value="Genomic_DNA"/>
</dbReference>
<reference evidence="1 2" key="1">
    <citation type="submission" date="2018-10" db="EMBL/GenBank/DDBJ databases">
        <title>Parasedimentitalea marina sp. nov., a psychrophilic bacterium isolated from deep seawater of the New Britain Trench.</title>
        <authorList>
            <person name="Cao J."/>
        </authorList>
    </citation>
    <scope>NUCLEOTIDE SEQUENCE [LARGE SCALE GENOMIC DNA]</scope>
    <source>
        <strain evidence="1 2">W43</strain>
    </source>
</reference>
<accession>A0A3T0MZA5</accession>
<dbReference type="AlphaFoldDB" id="A0A3T0MZA5"/>
<dbReference type="OrthoDB" id="7857843at2"/>
<evidence type="ECO:0000313" key="1">
    <source>
        <dbReference type="EMBL" id="AZV77072.1"/>
    </source>
</evidence>
<evidence type="ECO:0000313" key="2">
    <source>
        <dbReference type="Proteomes" id="UP000283063"/>
    </source>
</evidence>
<protein>
    <submittedName>
        <fullName evidence="1">Uncharacterized protein</fullName>
    </submittedName>
</protein>
<sequence length="167" mass="17754">MKAPTHNLGSPMSPFGLSLPMIAHRSAFLKRLRALMGICALILQMLAPVAAHSANSGEWMVICGADGPVLMQVQLSENDPTPCPKCGECKACQLAISTGGILPLSLTLRDHPMIKTVHGLIDGAIAANPAQFWHENRGPPLVQSLISDSLYRLSHAATLSQGDAPWT</sequence>
<gene>
    <name evidence="1" type="ORF">EBB79_03640</name>
</gene>
<dbReference type="Proteomes" id="UP000283063">
    <property type="component" value="Chromosome"/>
</dbReference>